<evidence type="ECO:0000259" key="1">
    <source>
        <dbReference type="Pfam" id="PF25302"/>
    </source>
</evidence>
<name>A0A7I0HNA6_9LEPT</name>
<feature type="domain" description="NAD glycohydrolase translocation F5/8 type C" evidence="1">
    <location>
        <begin position="33"/>
        <end position="164"/>
    </location>
</feature>
<comment type="caution">
    <text evidence="2">The sequence shown here is derived from an EMBL/GenBank/DDBJ whole genome shotgun (WGS) entry which is preliminary data.</text>
</comment>
<proteinExistence type="predicted"/>
<dbReference type="Pfam" id="PF25302">
    <property type="entry name" value="NADase_transloc"/>
    <property type="match status" value="1"/>
</dbReference>
<dbReference type="EMBL" id="RQFT01000014">
    <property type="protein sequence ID" value="TGL02599.1"/>
    <property type="molecule type" value="Genomic_DNA"/>
</dbReference>
<evidence type="ECO:0000313" key="3">
    <source>
        <dbReference type="Proteomes" id="UP000297641"/>
    </source>
</evidence>
<dbReference type="NCBIfam" id="NF047619">
    <property type="entry name" value="NADase_discoid"/>
    <property type="match status" value="1"/>
</dbReference>
<accession>A0A7I0HNA6</accession>
<dbReference type="InterPro" id="IPR057561">
    <property type="entry name" value="NADase_transloc"/>
</dbReference>
<dbReference type="RefSeq" id="WP_135771891.1">
    <property type="nucleotide sequence ID" value="NZ_RQFT01000014.1"/>
</dbReference>
<dbReference type="Proteomes" id="UP000297641">
    <property type="component" value="Unassembled WGS sequence"/>
</dbReference>
<reference evidence="2 3" key="1">
    <citation type="journal article" date="2019" name="PLoS Negl. Trop. Dis.">
        <title>Revisiting the worldwide diversity of Leptospira species in the environment.</title>
        <authorList>
            <person name="Vincent A.T."/>
            <person name="Schiettekatte O."/>
            <person name="Bourhy P."/>
            <person name="Veyrier F.J."/>
            <person name="Picardeau M."/>
        </authorList>
    </citation>
    <scope>NUCLEOTIDE SEQUENCE [LARGE SCALE GENOMIC DNA]</scope>
    <source>
        <strain evidence="2 3">201800273</strain>
    </source>
</reference>
<organism evidence="2 3">
    <name type="scientific">Leptospira bouyouniensis</name>
    <dbReference type="NCBI Taxonomy" id="2484911"/>
    <lineage>
        <taxon>Bacteria</taxon>
        <taxon>Pseudomonadati</taxon>
        <taxon>Spirochaetota</taxon>
        <taxon>Spirochaetia</taxon>
        <taxon>Leptospirales</taxon>
        <taxon>Leptospiraceae</taxon>
        <taxon>Leptospira</taxon>
    </lineage>
</organism>
<evidence type="ECO:0000313" key="2">
    <source>
        <dbReference type="EMBL" id="TGL02599.1"/>
    </source>
</evidence>
<sequence>MKQILGILCLCMALLYCKKEEEKIDDRASISSIQEISASSFLIEGKTKYIPQNATDNSSQPWCVSNTDKEPTLEITFNKIVKTKVLHLLNGYAKGSLYKKNSRISKLTLTIDNGSPIELELPDTIEFSKTFTNDLVGKKFKFTIKDKYPGDNYQDLCLTELSFDDYDFDNHLYFEAFCSEIFNDFKKIEFINGDHFITLTNDNKLTAFRSPAQMDIKNEGKGNWKLINENPSKILEGKYKITLVQNANDDLSSNEARITTTNFDGEFSIPLVTDKNCKKLDGSRKIFIFNEGDPNKNYFPSNDEIHIVK</sequence>
<gene>
    <name evidence="2" type="ORF">EHQ43_17565</name>
</gene>
<protein>
    <recommendedName>
        <fullName evidence="1">NAD glycohydrolase translocation F5/8 type C domain-containing protein</fullName>
    </recommendedName>
</protein>
<dbReference type="AlphaFoldDB" id="A0A7I0HNA6"/>